<evidence type="ECO:0000313" key="3">
    <source>
        <dbReference type="EMBL" id="KAK2158774.1"/>
    </source>
</evidence>
<keyword evidence="2" id="KW-0812">Transmembrane</keyword>
<gene>
    <name evidence="3" type="ORF">LSH36_164g05035</name>
</gene>
<evidence type="ECO:0000256" key="2">
    <source>
        <dbReference type="SAM" id="Phobius"/>
    </source>
</evidence>
<dbReference type="EMBL" id="JAODUP010000164">
    <property type="protein sequence ID" value="KAK2158774.1"/>
    <property type="molecule type" value="Genomic_DNA"/>
</dbReference>
<organism evidence="3 4">
    <name type="scientific">Paralvinella palmiformis</name>
    <dbReference type="NCBI Taxonomy" id="53620"/>
    <lineage>
        <taxon>Eukaryota</taxon>
        <taxon>Metazoa</taxon>
        <taxon>Spiralia</taxon>
        <taxon>Lophotrochozoa</taxon>
        <taxon>Annelida</taxon>
        <taxon>Polychaeta</taxon>
        <taxon>Sedentaria</taxon>
        <taxon>Canalipalpata</taxon>
        <taxon>Terebellida</taxon>
        <taxon>Terebelliformia</taxon>
        <taxon>Alvinellidae</taxon>
        <taxon>Paralvinella</taxon>
    </lineage>
</organism>
<sequence length="92" mass="10179">MVQSGLRSSSLHSLQYTPVSTDSPTKLSDDEPVIIEPPGMARSGKVVRKWQVFPGRSRFYCDGRIMMAKNAGIFYLTCGLIIVTSGLFFGFE</sequence>
<protein>
    <submittedName>
        <fullName evidence="3">Uncharacterized protein</fullName>
    </submittedName>
</protein>
<comment type="caution">
    <text evidence="3">The sequence shown here is derived from an EMBL/GenBank/DDBJ whole genome shotgun (WGS) entry which is preliminary data.</text>
</comment>
<keyword evidence="4" id="KW-1185">Reference proteome</keyword>
<feature type="transmembrane region" description="Helical" evidence="2">
    <location>
        <begin position="73"/>
        <end position="91"/>
    </location>
</feature>
<keyword evidence="2" id="KW-1133">Transmembrane helix</keyword>
<dbReference type="AlphaFoldDB" id="A0AAD9JTC2"/>
<accession>A0AAD9JTC2</accession>
<evidence type="ECO:0000313" key="4">
    <source>
        <dbReference type="Proteomes" id="UP001208570"/>
    </source>
</evidence>
<evidence type="ECO:0000256" key="1">
    <source>
        <dbReference type="SAM" id="MobiDB-lite"/>
    </source>
</evidence>
<feature type="region of interest" description="Disordered" evidence="1">
    <location>
        <begin position="1"/>
        <end position="31"/>
    </location>
</feature>
<proteinExistence type="predicted"/>
<dbReference type="Proteomes" id="UP001208570">
    <property type="component" value="Unassembled WGS sequence"/>
</dbReference>
<reference evidence="3" key="1">
    <citation type="journal article" date="2023" name="Mol. Biol. Evol.">
        <title>Third-Generation Sequencing Reveals the Adaptive Role of the Epigenome in Three Deep-Sea Polychaetes.</title>
        <authorList>
            <person name="Perez M."/>
            <person name="Aroh O."/>
            <person name="Sun Y."/>
            <person name="Lan Y."/>
            <person name="Juniper S.K."/>
            <person name="Young C.R."/>
            <person name="Angers B."/>
            <person name="Qian P.Y."/>
        </authorList>
    </citation>
    <scope>NUCLEOTIDE SEQUENCE</scope>
    <source>
        <strain evidence="3">P08H-3</strain>
    </source>
</reference>
<feature type="compositionally biased region" description="Polar residues" evidence="1">
    <location>
        <begin position="1"/>
        <end position="26"/>
    </location>
</feature>
<keyword evidence="2" id="KW-0472">Membrane</keyword>
<name>A0AAD9JTC2_9ANNE</name>